<dbReference type="PANTHER" id="PTHR30461:SF2">
    <property type="entry name" value="SERINE RECOMBINASE PINE-RELATED"/>
    <property type="match status" value="1"/>
</dbReference>
<accession>A0ABS4W5X8</accession>
<dbReference type="SMART" id="SM00857">
    <property type="entry name" value="Resolvase"/>
    <property type="match status" value="1"/>
</dbReference>
<dbReference type="RefSeq" id="WP_094928610.1">
    <property type="nucleotide sequence ID" value="NZ_JAGINU010000003.1"/>
</dbReference>
<dbReference type="PROSITE" id="PS00397">
    <property type="entry name" value="RECOMBINASES_1"/>
    <property type="match status" value="1"/>
</dbReference>
<dbReference type="InterPro" id="IPR036162">
    <property type="entry name" value="Resolvase-like_N_sf"/>
</dbReference>
<proteinExistence type="inferred from homology"/>
<dbReference type="CDD" id="cd03768">
    <property type="entry name" value="SR_ResInv"/>
    <property type="match status" value="1"/>
</dbReference>
<keyword evidence="4" id="KW-0233">DNA recombination</keyword>
<evidence type="ECO:0000259" key="6">
    <source>
        <dbReference type="PROSITE" id="PS51736"/>
    </source>
</evidence>
<dbReference type="InterPro" id="IPR006119">
    <property type="entry name" value="Resolv_N"/>
</dbReference>
<gene>
    <name evidence="7" type="ORF">JOF36_007384</name>
</gene>
<name>A0ABS4W5X8_9PSEU</name>
<comment type="caution">
    <text evidence="7">The sequence shown here is derived from an EMBL/GenBank/DDBJ whole genome shotgun (WGS) entry which is preliminary data.</text>
</comment>
<feature type="active site" description="O-(5'-phospho-DNA)-serine intermediate" evidence="5">
    <location>
        <position position="10"/>
    </location>
</feature>
<evidence type="ECO:0000256" key="1">
    <source>
        <dbReference type="ARBA" id="ARBA00009913"/>
    </source>
</evidence>
<organism evidence="7 8">
    <name type="scientific">Pseudonocardia parietis</name>
    <dbReference type="NCBI Taxonomy" id="570936"/>
    <lineage>
        <taxon>Bacteria</taxon>
        <taxon>Bacillati</taxon>
        <taxon>Actinomycetota</taxon>
        <taxon>Actinomycetes</taxon>
        <taxon>Pseudonocardiales</taxon>
        <taxon>Pseudonocardiaceae</taxon>
        <taxon>Pseudonocardia</taxon>
    </lineage>
</organism>
<dbReference type="PROSITE" id="PS51736">
    <property type="entry name" value="RECOMBINASES_3"/>
    <property type="match status" value="1"/>
</dbReference>
<dbReference type="InterPro" id="IPR050639">
    <property type="entry name" value="SSR_resolvase"/>
</dbReference>
<dbReference type="Pfam" id="PF02796">
    <property type="entry name" value="HTH_7"/>
    <property type="match status" value="1"/>
</dbReference>
<evidence type="ECO:0000256" key="5">
    <source>
        <dbReference type="PROSITE-ProRule" id="PRU10137"/>
    </source>
</evidence>
<dbReference type="PANTHER" id="PTHR30461">
    <property type="entry name" value="DNA-INVERTASE FROM LAMBDOID PROPHAGE"/>
    <property type="match status" value="1"/>
</dbReference>
<dbReference type="SUPFAM" id="SSF46689">
    <property type="entry name" value="Homeodomain-like"/>
    <property type="match status" value="1"/>
</dbReference>
<evidence type="ECO:0000313" key="7">
    <source>
        <dbReference type="EMBL" id="MBP2371611.1"/>
    </source>
</evidence>
<reference evidence="7 8" key="1">
    <citation type="submission" date="2021-03" db="EMBL/GenBank/DDBJ databases">
        <title>Sequencing the genomes of 1000 actinobacteria strains.</title>
        <authorList>
            <person name="Klenk H.-P."/>
        </authorList>
    </citation>
    <scope>NUCLEOTIDE SEQUENCE [LARGE SCALE GENOMIC DNA]</scope>
    <source>
        <strain evidence="7 8">DSM 45256</strain>
    </source>
</reference>
<feature type="domain" description="Resolvase/invertase-type recombinase catalytic" evidence="6">
    <location>
        <begin position="2"/>
        <end position="137"/>
    </location>
</feature>
<evidence type="ECO:0000313" key="8">
    <source>
        <dbReference type="Proteomes" id="UP001519295"/>
    </source>
</evidence>
<dbReference type="CDD" id="cd00569">
    <property type="entry name" value="HTH_Hin_like"/>
    <property type="match status" value="1"/>
</dbReference>
<dbReference type="Pfam" id="PF00239">
    <property type="entry name" value="Resolvase"/>
    <property type="match status" value="1"/>
</dbReference>
<keyword evidence="2" id="KW-0229">DNA integration</keyword>
<evidence type="ECO:0000256" key="2">
    <source>
        <dbReference type="ARBA" id="ARBA00022908"/>
    </source>
</evidence>
<comment type="similarity">
    <text evidence="1">Belongs to the site-specific recombinase resolvase family.</text>
</comment>
<keyword evidence="8" id="KW-1185">Reference proteome</keyword>
<dbReference type="InterPro" id="IPR006120">
    <property type="entry name" value="Resolvase_HTH_dom"/>
</dbReference>
<dbReference type="SUPFAM" id="SSF53041">
    <property type="entry name" value="Resolvase-like"/>
    <property type="match status" value="1"/>
</dbReference>
<sequence>MTRYGYARVSTREQNTDHQTDALVAAGVPPENLFVEKVSGKLASRPKLDTLLGLLVPGDEVVVTRLKRIGRSQQHLLDLVRRFGDGQVDFVVLEQGIDTSTPGGRLVFHFLAALAEYDREMIVDGTLDGLAAARARGRVGGRPAALSARQLDTAQQMYDTGQHTVDQIADTFRVGRSTLYRALHAHGDGRDCALIIYRNSRPKVDHTQRRYGETGAGEKFQLEADRKWFPIAPARRTRLRAMVYVVDGVVARVRAVTGEPSAWSDDDRGYADVPVGPPLTDLQIARQLPTLGIALGDPRPHQRGKIREYLTL</sequence>
<evidence type="ECO:0000256" key="4">
    <source>
        <dbReference type="ARBA" id="ARBA00023172"/>
    </source>
</evidence>
<dbReference type="Gene3D" id="3.40.50.1390">
    <property type="entry name" value="Resolvase, N-terminal catalytic domain"/>
    <property type="match status" value="1"/>
</dbReference>
<dbReference type="EMBL" id="JAGINU010000003">
    <property type="protein sequence ID" value="MBP2371611.1"/>
    <property type="molecule type" value="Genomic_DNA"/>
</dbReference>
<evidence type="ECO:0000256" key="3">
    <source>
        <dbReference type="ARBA" id="ARBA00023125"/>
    </source>
</evidence>
<keyword evidence="3" id="KW-0238">DNA-binding</keyword>
<dbReference type="Proteomes" id="UP001519295">
    <property type="component" value="Unassembled WGS sequence"/>
</dbReference>
<dbReference type="InterPro" id="IPR006118">
    <property type="entry name" value="Recombinase_CS"/>
</dbReference>
<protein>
    <submittedName>
        <fullName evidence="7">DNA invertase Pin-like site-specific DNA recombinase</fullName>
    </submittedName>
</protein>
<dbReference type="InterPro" id="IPR009057">
    <property type="entry name" value="Homeodomain-like_sf"/>
</dbReference>
<dbReference type="Gene3D" id="1.10.10.60">
    <property type="entry name" value="Homeodomain-like"/>
    <property type="match status" value="1"/>
</dbReference>